<keyword evidence="6 8" id="KW-1133">Transmembrane helix</keyword>
<dbReference type="CDD" id="cd06261">
    <property type="entry name" value="TM_PBP2"/>
    <property type="match status" value="1"/>
</dbReference>
<gene>
    <name evidence="10" type="ORF">NBM05_13245</name>
</gene>
<keyword evidence="3" id="KW-1003">Cell membrane</keyword>
<dbReference type="RefSeq" id="WP_254168380.1">
    <property type="nucleotide sequence ID" value="NZ_JANAFB010000043.1"/>
</dbReference>
<feature type="transmembrane region" description="Helical" evidence="8">
    <location>
        <begin position="77"/>
        <end position="97"/>
    </location>
</feature>
<dbReference type="GO" id="GO:0006865">
    <property type="term" value="P:amino acid transport"/>
    <property type="evidence" value="ECO:0007669"/>
    <property type="project" value="UniProtKB-KW"/>
</dbReference>
<comment type="caution">
    <text evidence="10">The sequence shown here is derived from an EMBL/GenBank/DDBJ whole genome shotgun (WGS) entry which is preliminary data.</text>
</comment>
<dbReference type="Pfam" id="PF00528">
    <property type="entry name" value="BPD_transp_1"/>
    <property type="match status" value="1"/>
</dbReference>
<feature type="transmembrane region" description="Helical" evidence="8">
    <location>
        <begin position="49"/>
        <end position="71"/>
    </location>
</feature>
<reference evidence="10" key="1">
    <citation type="submission" date="2022-06" db="EMBL/GenBank/DDBJ databases">
        <title>Rothia sp. isolated from sandalwood seedling.</title>
        <authorList>
            <person name="Tuikhar N."/>
            <person name="Kirdat K."/>
            <person name="Thorat V."/>
            <person name="Swetha P."/>
            <person name="Padma S."/>
            <person name="Sundararaj R."/>
            <person name="Yadav A."/>
        </authorList>
    </citation>
    <scope>NUCLEOTIDE SEQUENCE</scope>
    <source>
        <strain evidence="10">AR01</strain>
    </source>
</reference>
<dbReference type="GO" id="GO:0022857">
    <property type="term" value="F:transmembrane transporter activity"/>
    <property type="evidence" value="ECO:0007669"/>
    <property type="project" value="InterPro"/>
</dbReference>
<dbReference type="EMBL" id="JANAFB010000043">
    <property type="protein sequence ID" value="MCP3426946.1"/>
    <property type="molecule type" value="Genomic_DNA"/>
</dbReference>
<evidence type="ECO:0000256" key="5">
    <source>
        <dbReference type="ARBA" id="ARBA00022970"/>
    </source>
</evidence>
<organism evidence="10 11">
    <name type="scientific">Rothia santali</name>
    <dbReference type="NCBI Taxonomy" id="2949643"/>
    <lineage>
        <taxon>Bacteria</taxon>
        <taxon>Bacillati</taxon>
        <taxon>Actinomycetota</taxon>
        <taxon>Actinomycetes</taxon>
        <taxon>Micrococcales</taxon>
        <taxon>Micrococcaceae</taxon>
        <taxon>Rothia</taxon>
    </lineage>
</organism>
<protein>
    <submittedName>
        <fullName evidence="10">Amino acid ABC transporter permease</fullName>
    </submittedName>
</protein>
<keyword evidence="7 8" id="KW-0472">Membrane</keyword>
<evidence type="ECO:0000256" key="6">
    <source>
        <dbReference type="ARBA" id="ARBA00022989"/>
    </source>
</evidence>
<evidence type="ECO:0000256" key="3">
    <source>
        <dbReference type="ARBA" id="ARBA00022475"/>
    </source>
</evidence>
<feature type="transmembrane region" description="Helical" evidence="8">
    <location>
        <begin position="184"/>
        <end position="206"/>
    </location>
</feature>
<evidence type="ECO:0000313" key="10">
    <source>
        <dbReference type="EMBL" id="MCP3426946.1"/>
    </source>
</evidence>
<comment type="similarity">
    <text evidence="8">Belongs to the binding-protein-dependent transport system permease family.</text>
</comment>
<name>A0A9X2HJN6_9MICC</name>
<dbReference type="SUPFAM" id="SSF161098">
    <property type="entry name" value="MetI-like"/>
    <property type="match status" value="1"/>
</dbReference>
<dbReference type="GO" id="GO:0043190">
    <property type="term" value="C:ATP-binding cassette (ABC) transporter complex"/>
    <property type="evidence" value="ECO:0007669"/>
    <property type="project" value="InterPro"/>
</dbReference>
<dbReference type="PANTHER" id="PTHR30614">
    <property type="entry name" value="MEMBRANE COMPONENT OF AMINO ACID ABC TRANSPORTER"/>
    <property type="match status" value="1"/>
</dbReference>
<dbReference type="InterPro" id="IPR035906">
    <property type="entry name" value="MetI-like_sf"/>
</dbReference>
<evidence type="ECO:0000259" key="9">
    <source>
        <dbReference type="PROSITE" id="PS50928"/>
    </source>
</evidence>
<keyword evidence="11" id="KW-1185">Reference proteome</keyword>
<feature type="transmembrane region" description="Helical" evidence="8">
    <location>
        <begin position="145"/>
        <end position="164"/>
    </location>
</feature>
<feature type="transmembrane region" description="Helical" evidence="8">
    <location>
        <begin position="15"/>
        <end position="37"/>
    </location>
</feature>
<evidence type="ECO:0000313" key="11">
    <source>
        <dbReference type="Proteomes" id="UP001139502"/>
    </source>
</evidence>
<evidence type="ECO:0000256" key="7">
    <source>
        <dbReference type="ARBA" id="ARBA00023136"/>
    </source>
</evidence>
<comment type="subcellular location">
    <subcellularLocation>
        <location evidence="1 8">Cell membrane</location>
        <topology evidence="1 8">Multi-pass membrane protein</topology>
    </subcellularLocation>
</comment>
<keyword evidence="5" id="KW-0029">Amino-acid transport</keyword>
<evidence type="ECO:0000256" key="4">
    <source>
        <dbReference type="ARBA" id="ARBA00022692"/>
    </source>
</evidence>
<dbReference type="AlphaFoldDB" id="A0A9X2HJN6"/>
<sequence>MNDVMSYLPTLLRGLGMSFLLLLALVAIGTPLAFLLAVAQRSRFSGIRWIAIAFIEIARGIPSLILLYLVYFGLPSVNLSLSSFTAAAIGLGINYAGYVSETVKSGLDAVPRGQTEAAAALGLGRGNVTRFVTIPQSVRIITPPFLSWIIVYFQTTSIAFAIAVPELMSAAYSVANANFQYLTLFIIAGLLYAIISIPGSQLTSVLERKRSR</sequence>
<dbReference type="Proteomes" id="UP001139502">
    <property type="component" value="Unassembled WGS sequence"/>
</dbReference>
<evidence type="ECO:0000256" key="1">
    <source>
        <dbReference type="ARBA" id="ARBA00004651"/>
    </source>
</evidence>
<dbReference type="NCBIfam" id="TIGR01726">
    <property type="entry name" value="HEQRo_perm_3TM"/>
    <property type="match status" value="1"/>
</dbReference>
<evidence type="ECO:0000256" key="2">
    <source>
        <dbReference type="ARBA" id="ARBA00022448"/>
    </source>
</evidence>
<evidence type="ECO:0000256" key="8">
    <source>
        <dbReference type="RuleBase" id="RU363032"/>
    </source>
</evidence>
<keyword evidence="4 8" id="KW-0812">Transmembrane</keyword>
<proteinExistence type="inferred from homology"/>
<feature type="domain" description="ABC transmembrane type-1" evidence="9">
    <location>
        <begin position="11"/>
        <end position="203"/>
    </location>
</feature>
<dbReference type="InterPro" id="IPR000515">
    <property type="entry name" value="MetI-like"/>
</dbReference>
<accession>A0A9X2HJN6</accession>
<keyword evidence="2 8" id="KW-0813">Transport</keyword>
<dbReference type="InterPro" id="IPR043429">
    <property type="entry name" value="ArtM/GltK/GlnP/TcyL/YhdX-like"/>
</dbReference>
<dbReference type="InterPro" id="IPR010065">
    <property type="entry name" value="AA_ABC_transptr_permease_3TM"/>
</dbReference>
<dbReference type="PANTHER" id="PTHR30614:SF0">
    <property type="entry name" value="L-CYSTINE TRANSPORT SYSTEM PERMEASE PROTEIN TCYL"/>
    <property type="match status" value="1"/>
</dbReference>
<dbReference type="Gene3D" id="1.10.3720.10">
    <property type="entry name" value="MetI-like"/>
    <property type="match status" value="1"/>
</dbReference>
<dbReference type="PROSITE" id="PS50928">
    <property type="entry name" value="ABC_TM1"/>
    <property type="match status" value="1"/>
</dbReference>